<comment type="subcellular location">
    <subcellularLocation>
        <location evidence="1">Membrane</location>
        <topology evidence="1">Single-pass type I membrane protein</topology>
    </subcellularLocation>
</comment>
<dbReference type="Gene3D" id="1.20.1440.180">
    <property type="entry name" value="KEN domain"/>
    <property type="match status" value="1"/>
</dbReference>
<dbReference type="GO" id="GO:1990604">
    <property type="term" value="C:IRE1-TRAF2-ASK1 complex"/>
    <property type="evidence" value="ECO:0007669"/>
    <property type="project" value="TreeGrafter"/>
</dbReference>
<dbReference type="EC" id="2.7.11.1" evidence="2"/>
<dbReference type="PROSITE" id="PS50103">
    <property type="entry name" value="ZF_C3H1"/>
    <property type="match status" value="2"/>
</dbReference>
<dbReference type="STRING" id="554055.A0A2P6VKN5"/>
<feature type="zinc finger region" description="C3H1-type" evidence="12">
    <location>
        <begin position="1212"/>
        <end position="1240"/>
    </location>
</feature>
<feature type="compositionally biased region" description="Pro residues" evidence="14">
    <location>
        <begin position="1132"/>
        <end position="1142"/>
    </location>
</feature>
<keyword evidence="11 15" id="KW-0472">Membrane</keyword>
<dbReference type="SMART" id="SM00356">
    <property type="entry name" value="ZnF_C3H1"/>
    <property type="match status" value="2"/>
</dbReference>
<feature type="domain" description="KEN" evidence="18">
    <location>
        <begin position="899"/>
        <end position="1032"/>
    </location>
</feature>
<feature type="transmembrane region" description="Helical" evidence="15">
    <location>
        <begin position="470"/>
        <end position="491"/>
    </location>
</feature>
<evidence type="ECO:0000256" key="13">
    <source>
        <dbReference type="PROSITE-ProRule" id="PRU10141"/>
    </source>
</evidence>
<dbReference type="GO" id="GO:0004521">
    <property type="term" value="F:RNA endonuclease activity"/>
    <property type="evidence" value="ECO:0007669"/>
    <property type="project" value="InterPro"/>
</dbReference>
<proteinExistence type="predicted"/>
<dbReference type="InterPro" id="IPR008271">
    <property type="entry name" value="Ser/Thr_kinase_AS"/>
</dbReference>
<dbReference type="PROSITE" id="PS00107">
    <property type="entry name" value="PROTEIN_KINASE_ATP"/>
    <property type="match status" value="1"/>
</dbReference>
<dbReference type="PROSITE" id="PS00108">
    <property type="entry name" value="PROTEIN_KINASE_ST"/>
    <property type="match status" value="1"/>
</dbReference>
<reference evidence="19 20" key="1">
    <citation type="journal article" date="2018" name="Plant J.">
        <title>Genome sequences of Chlorella sorokiniana UTEX 1602 and Micractinium conductrix SAG 241.80: implications to maltose excretion by a green alga.</title>
        <authorList>
            <person name="Arriola M.B."/>
            <person name="Velmurugan N."/>
            <person name="Zhang Y."/>
            <person name="Plunkett M.H."/>
            <person name="Hondzo H."/>
            <person name="Barney B.M."/>
        </authorList>
    </citation>
    <scope>NUCLEOTIDE SEQUENCE [LARGE SCALE GENOMIC DNA]</scope>
    <source>
        <strain evidence="19 20">SAG 241.80</strain>
    </source>
</reference>
<dbReference type="GO" id="GO:0005524">
    <property type="term" value="F:ATP binding"/>
    <property type="evidence" value="ECO:0007669"/>
    <property type="project" value="UniProtKB-UniRule"/>
</dbReference>
<dbReference type="InterPro" id="IPR010513">
    <property type="entry name" value="KEN_dom"/>
</dbReference>
<dbReference type="GO" id="GO:0006397">
    <property type="term" value="P:mRNA processing"/>
    <property type="evidence" value="ECO:0007669"/>
    <property type="project" value="InterPro"/>
</dbReference>
<sequence length="1279" mass="133558">MAASARERALLVSLANGQMAALDMHTGRRLWTFDSGVPLLSSTNPQAGVQAAAKGAGMDEAAAGMGSIFPGTDGSLYAYNAAHGGRPLIERLPVGVSDLVNQSPVTALDGSMLIGSQHTSVLLLDARTGRLLRTLYDFDGELGQLDAGVLGAEAEGLELDPSQLVVLGRKDYVLRSVHPQFGLQWNVTWGRLSRMSELELHSLDSDGRPTGVQAHAGALLPPQAGAAGEGAPPDISLLVAPDFTLRCVHPGDGWEQWQHRFDAPPVAAFAAGSERIDLLAQGQQRRGAVRPAAGAVAPAYGALLPPKGKAGGSGTDSGGGAVGSDAVVLVSQNGSVFGIPASHLTFEAAGDGSALAVAEDGEQCQVPTVERQAQGQPQQRHSRGVGDAASALALLPHHPQAKQQPPGGPGARQCRPAEDDVCSAAPLGVYPLQQPGSRTALLLLPAGRTAAVDEAARQHPQARSGGQRSWLVLLAGVGAGAATSALVLVFMRRRKDAAHLMQAQAAAAAAAGSNGITSAAAAAAASFDAGGASRGRRRGSSTKKQQPMSNRLKGIVQQAAVEAPPAAASQAAQQQTQQQAQQQQQQQQAQQQQQQQPLDDSLPSDAALAAGLTDPAMRRRQMTEDGVIAVGRLRVGPGVLGYGSGGTVVFAGELDGRPVAVKRVLRQFYEMARKEIDALILADEHPNIVRCFAMEEDHEFVYMALERCKATLTDAMQSEAVRRRFVGADGQPTAFAYSVAADIGAGVAALHERGLVHRDLKPQNVLLTQGGRAKLSDMGLSKRLVPEQISFESVGSGGSSGWQAPEQLISRSGGTARQTNSVDVFSFGLLLHYCLTAGKHPFGAGYERDANILQRRLNLKHLQHLPEAANLVRGCCAPKDPAQRPPMGSVMVHPLWWPPPQRLAFLIAVSDRVEGEDRAEDRTMYQALECCAQDAIGPGGSWATQMDSGLVNNLGKYRKYNYGSLRDLLRVIRNKHNHFRELPLELQRKVGPLPDGFLAYFAGRCPGLLMTCYYFALKWCAQEPVFQPYFPDAAAPLLHCMAPLAVRQPQLPAPEAAPSSSSHTAAAAAAAAEGPEPAALAPRLLAADMALQAAKEAAAAALAASVALSGLTPSKAPPLADETPQHMGSPAGGPPLAPPPAQQGPGTPSPLALAAAGGVDGSSGGGGAAQPPRLRLPPGLQGVEPSLPERDLAPVGVVPSGGGAVVALFPARPGQPVCEFYRNTGHCRFGATCKFDHPPEFAVALSRAGLPLRPGQPPCSFFQRTGACKFGPSCKFDHS</sequence>
<dbReference type="Proteomes" id="UP000239649">
    <property type="component" value="Unassembled WGS sequence"/>
</dbReference>
<evidence type="ECO:0000256" key="11">
    <source>
        <dbReference type="ARBA" id="ARBA00023136"/>
    </source>
</evidence>
<dbReference type="PANTHER" id="PTHR13954:SF6">
    <property type="entry name" value="NON-SPECIFIC SERINE_THREONINE PROTEIN KINASE"/>
    <property type="match status" value="1"/>
</dbReference>
<dbReference type="EMBL" id="LHPF02000004">
    <property type="protein sequence ID" value="PSC74662.1"/>
    <property type="molecule type" value="Genomic_DNA"/>
</dbReference>
<dbReference type="SUPFAM" id="SSF56112">
    <property type="entry name" value="Protein kinase-like (PK-like)"/>
    <property type="match status" value="1"/>
</dbReference>
<comment type="caution">
    <text evidence="19">The sequence shown here is derived from an EMBL/GenBank/DDBJ whole genome shotgun (WGS) entry which is preliminary data.</text>
</comment>
<evidence type="ECO:0000256" key="8">
    <source>
        <dbReference type="ARBA" id="ARBA00022777"/>
    </source>
</evidence>
<dbReference type="GO" id="GO:0004674">
    <property type="term" value="F:protein serine/threonine kinase activity"/>
    <property type="evidence" value="ECO:0007669"/>
    <property type="project" value="UniProtKB-KW"/>
</dbReference>
<dbReference type="InterPro" id="IPR011009">
    <property type="entry name" value="Kinase-like_dom_sf"/>
</dbReference>
<feature type="region of interest" description="Disordered" evidence="14">
    <location>
        <begin position="366"/>
        <end position="386"/>
    </location>
</feature>
<dbReference type="SUPFAM" id="SSF50998">
    <property type="entry name" value="Quinoprotein alcohol dehydrogenase-like"/>
    <property type="match status" value="1"/>
</dbReference>
<evidence type="ECO:0000256" key="12">
    <source>
        <dbReference type="PROSITE-ProRule" id="PRU00723"/>
    </source>
</evidence>
<evidence type="ECO:0000256" key="5">
    <source>
        <dbReference type="ARBA" id="ARBA00022692"/>
    </source>
</evidence>
<dbReference type="InterPro" id="IPR000571">
    <property type="entry name" value="Znf_CCCH"/>
</dbReference>
<dbReference type="InterPro" id="IPR011047">
    <property type="entry name" value="Quinoprotein_ADH-like_sf"/>
</dbReference>
<dbReference type="FunFam" id="3.30.200.20:FF:000077">
    <property type="entry name" value="Putative Serine/threonine-protein kinase/endoribonuclease IRE1"/>
    <property type="match status" value="1"/>
</dbReference>
<feature type="compositionally biased region" description="Low complexity" evidence="14">
    <location>
        <begin position="1143"/>
        <end position="1157"/>
    </location>
</feature>
<dbReference type="InterPro" id="IPR017441">
    <property type="entry name" value="Protein_kinase_ATP_BS"/>
</dbReference>
<feature type="compositionally biased region" description="Low complexity" evidence="14">
    <location>
        <begin position="1169"/>
        <end position="1182"/>
    </location>
</feature>
<evidence type="ECO:0000256" key="9">
    <source>
        <dbReference type="ARBA" id="ARBA00022840"/>
    </source>
</evidence>
<feature type="compositionally biased region" description="Low complexity" evidence="14">
    <location>
        <begin position="1053"/>
        <end position="1070"/>
    </location>
</feature>
<dbReference type="InterPro" id="IPR015943">
    <property type="entry name" value="WD40/YVTN_repeat-like_dom_sf"/>
</dbReference>
<feature type="region of interest" description="Disordered" evidence="14">
    <location>
        <begin position="1051"/>
        <end position="1070"/>
    </location>
</feature>
<keyword evidence="3" id="KW-0723">Serine/threonine-protein kinase</keyword>
<evidence type="ECO:0000259" key="16">
    <source>
        <dbReference type="PROSITE" id="PS50011"/>
    </source>
</evidence>
<dbReference type="SMART" id="SM00220">
    <property type="entry name" value="S_TKc"/>
    <property type="match status" value="1"/>
</dbReference>
<dbReference type="GO" id="GO:0036498">
    <property type="term" value="P:IRE1-mediated unfolded protein response"/>
    <property type="evidence" value="ECO:0007669"/>
    <property type="project" value="TreeGrafter"/>
</dbReference>
<dbReference type="GO" id="GO:0008270">
    <property type="term" value="F:zinc ion binding"/>
    <property type="evidence" value="ECO:0007669"/>
    <property type="project" value="UniProtKB-KW"/>
</dbReference>
<keyword evidence="8" id="KW-0418">Kinase</keyword>
<keyword evidence="9 13" id="KW-0067">ATP-binding</keyword>
<keyword evidence="10 15" id="KW-1133">Transmembrane helix</keyword>
<dbReference type="Pfam" id="PF06479">
    <property type="entry name" value="Ribonuc_2-5A"/>
    <property type="match status" value="1"/>
</dbReference>
<dbReference type="InterPro" id="IPR045133">
    <property type="entry name" value="IRE1/2-like"/>
</dbReference>
<dbReference type="InterPro" id="IPR000719">
    <property type="entry name" value="Prot_kinase_dom"/>
</dbReference>
<evidence type="ECO:0000256" key="2">
    <source>
        <dbReference type="ARBA" id="ARBA00012513"/>
    </source>
</evidence>
<dbReference type="Gene3D" id="1.10.510.10">
    <property type="entry name" value="Transferase(Phosphotransferase) domain 1"/>
    <property type="match status" value="1"/>
</dbReference>
<dbReference type="InterPro" id="IPR038357">
    <property type="entry name" value="KEN_sf"/>
</dbReference>
<feature type="region of interest" description="Disordered" evidence="14">
    <location>
        <begin position="1114"/>
        <end position="1185"/>
    </location>
</feature>
<evidence type="ECO:0000256" key="10">
    <source>
        <dbReference type="ARBA" id="ARBA00022989"/>
    </source>
</evidence>
<keyword evidence="12" id="KW-0862">Zinc</keyword>
<dbReference type="AlphaFoldDB" id="A0A2P6VKN5"/>
<evidence type="ECO:0000259" key="18">
    <source>
        <dbReference type="PROSITE" id="PS51392"/>
    </source>
</evidence>
<dbReference type="PANTHER" id="PTHR13954">
    <property type="entry name" value="IRE1-RELATED"/>
    <property type="match status" value="1"/>
</dbReference>
<keyword evidence="20" id="KW-1185">Reference proteome</keyword>
<evidence type="ECO:0000256" key="1">
    <source>
        <dbReference type="ARBA" id="ARBA00004479"/>
    </source>
</evidence>
<feature type="domain" description="C3H1-type" evidence="17">
    <location>
        <begin position="1253"/>
        <end position="1279"/>
    </location>
</feature>
<name>A0A2P6VKN5_9CHLO</name>
<feature type="compositionally biased region" description="Gly residues" evidence="14">
    <location>
        <begin position="1158"/>
        <end position="1168"/>
    </location>
</feature>
<feature type="region of interest" description="Disordered" evidence="14">
    <location>
        <begin position="563"/>
        <end position="605"/>
    </location>
</feature>
<accession>A0A2P6VKN5</accession>
<dbReference type="SMART" id="SM00564">
    <property type="entry name" value="PQQ"/>
    <property type="match status" value="2"/>
</dbReference>
<protein>
    <recommendedName>
        <fullName evidence="2">non-specific serine/threonine protein kinase</fullName>
        <ecNumber evidence="2">2.7.11.1</ecNumber>
    </recommendedName>
</protein>
<dbReference type="Gene3D" id="4.10.1000.10">
    <property type="entry name" value="Zinc finger, CCCH-type"/>
    <property type="match status" value="1"/>
</dbReference>
<evidence type="ECO:0000256" key="15">
    <source>
        <dbReference type="SAM" id="Phobius"/>
    </source>
</evidence>
<dbReference type="CDD" id="cd10422">
    <property type="entry name" value="RNase_Ire1"/>
    <property type="match status" value="1"/>
</dbReference>
<keyword evidence="5 15" id="KW-0812">Transmembrane</keyword>
<evidence type="ECO:0000256" key="6">
    <source>
        <dbReference type="ARBA" id="ARBA00022729"/>
    </source>
</evidence>
<evidence type="ECO:0000256" key="3">
    <source>
        <dbReference type="ARBA" id="ARBA00022527"/>
    </source>
</evidence>
<feature type="domain" description="C3H1-type" evidence="17">
    <location>
        <begin position="1212"/>
        <end position="1240"/>
    </location>
</feature>
<evidence type="ECO:0000256" key="14">
    <source>
        <dbReference type="SAM" id="MobiDB-lite"/>
    </source>
</evidence>
<feature type="domain" description="Protein kinase" evidence="16">
    <location>
        <begin position="634"/>
        <end position="896"/>
    </location>
</feature>
<evidence type="ECO:0000313" key="20">
    <source>
        <dbReference type="Proteomes" id="UP000239649"/>
    </source>
</evidence>
<feature type="region of interest" description="Disordered" evidence="14">
    <location>
        <begin position="528"/>
        <end position="550"/>
    </location>
</feature>
<dbReference type="OrthoDB" id="63989at2759"/>
<organism evidence="19 20">
    <name type="scientific">Micractinium conductrix</name>
    <dbReference type="NCBI Taxonomy" id="554055"/>
    <lineage>
        <taxon>Eukaryota</taxon>
        <taxon>Viridiplantae</taxon>
        <taxon>Chlorophyta</taxon>
        <taxon>core chlorophytes</taxon>
        <taxon>Trebouxiophyceae</taxon>
        <taxon>Chlorellales</taxon>
        <taxon>Chlorellaceae</taxon>
        <taxon>Chlorella clade</taxon>
        <taxon>Micractinium</taxon>
    </lineage>
</organism>
<dbReference type="Pfam" id="PF00069">
    <property type="entry name" value="Pkinase"/>
    <property type="match status" value="1"/>
</dbReference>
<keyword evidence="7 13" id="KW-0547">Nucleotide-binding</keyword>
<feature type="binding site" evidence="13">
    <location>
        <position position="662"/>
    </location>
    <ligand>
        <name>ATP</name>
        <dbReference type="ChEBI" id="CHEBI:30616"/>
    </ligand>
</feature>
<evidence type="ECO:0000256" key="7">
    <source>
        <dbReference type="ARBA" id="ARBA00022741"/>
    </source>
</evidence>
<feature type="zinc finger region" description="C3H1-type" evidence="12">
    <location>
        <begin position="1253"/>
        <end position="1279"/>
    </location>
</feature>
<dbReference type="SMART" id="SM00580">
    <property type="entry name" value="PUG"/>
    <property type="match status" value="1"/>
</dbReference>
<gene>
    <name evidence="19" type="ORF">C2E20_2156</name>
</gene>
<dbReference type="PROSITE" id="PS50011">
    <property type="entry name" value="PROTEIN_KINASE_DOM"/>
    <property type="match status" value="1"/>
</dbReference>
<keyword evidence="12" id="KW-0479">Metal-binding</keyword>
<dbReference type="GO" id="GO:0051082">
    <property type="term" value="F:unfolded protein binding"/>
    <property type="evidence" value="ECO:0007669"/>
    <property type="project" value="TreeGrafter"/>
</dbReference>
<dbReference type="Gene3D" id="3.30.200.20">
    <property type="entry name" value="Phosphorylase Kinase, domain 1"/>
    <property type="match status" value="1"/>
</dbReference>
<keyword evidence="12" id="KW-0863">Zinc-finger</keyword>
<dbReference type="Pfam" id="PF00642">
    <property type="entry name" value="zf-CCCH"/>
    <property type="match status" value="2"/>
</dbReference>
<dbReference type="Gene3D" id="2.130.10.10">
    <property type="entry name" value="YVTN repeat-like/Quinoprotein amine dehydrogenase"/>
    <property type="match status" value="1"/>
</dbReference>
<keyword evidence="4" id="KW-0808">Transferase</keyword>
<evidence type="ECO:0000259" key="17">
    <source>
        <dbReference type="PROSITE" id="PS50103"/>
    </source>
</evidence>
<dbReference type="PROSITE" id="PS51392">
    <property type="entry name" value="KEN"/>
    <property type="match status" value="1"/>
</dbReference>
<evidence type="ECO:0000256" key="4">
    <source>
        <dbReference type="ARBA" id="ARBA00022679"/>
    </source>
</evidence>
<evidence type="ECO:0000313" key="19">
    <source>
        <dbReference type="EMBL" id="PSC74662.1"/>
    </source>
</evidence>
<keyword evidence="6" id="KW-0732">Signal</keyword>
<dbReference type="InterPro" id="IPR018391">
    <property type="entry name" value="PQQ_b-propeller_rpt"/>
</dbReference>